<dbReference type="SUPFAM" id="SSF48576">
    <property type="entry name" value="Terpenoid synthases"/>
    <property type="match status" value="2"/>
</dbReference>
<evidence type="ECO:0000256" key="2">
    <source>
        <dbReference type="ARBA" id="ARBA00022842"/>
    </source>
</evidence>
<reference evidence="7 8" key="1">
    <citation type="submission" date="2014-04" db="EMBL/GenBank/DDBJ databases">
        <title>Evolutionary Origins and Diversification of the Mycorrhizal Mutualists.</title>
        <authorList>
            <consortium name="DOE Joint Genome Institute"/>
            <consortium name="Mycorrhizal Genomics Consortium"/>
            <person name="Kohler A."/>
            <person name="Kuo A."/>
            <person name="Nagy L.G."/>
            <person name="Floudas D."/>
            <person name="Copeland A."/>
            <person name="Barry K.W."/>
            <person name="Cichocki N."/>
            <person name="Veneault-Fourrey C."/>
            <person name="LaButti K."/>
            <person name="Lindquist E.A."/>
            <person name="Lipzen A."/>
            <person name="Lundell T."/>
            <person name="Morin E."/>
            <person name="Murat C."/>
            <person name="Riley R."/>
            <person name="Ohm R."/>
            <person name="Sun H."/>
            <person name="Tunlid A."/>
            <person name="Henrissat B."/>
            <person name="Grigoriev I.V."/>
            <person name="Hibbett D.S."/>
            <person name="Martin F."/>
        </authorList>
    </citation>
    <scope>NUCLEOTIDE SEQUENCE [LARGE SCALE GENOMIC DNA]</scope>
    <source>
        <strain evidence="7 8">FD-317 M1</strain>
    </source>
</reference>
<organism evidence="7 8">
    <name type="scientific">Collybiopsis luxurians FD-317 M1</name>
    <dbReference type="NCBI Taxonomy" id="944289"/>
    <lineage>
        <taxon>Eukaryota</taxon>
        <taxon>Fungi</taxon>
        <taxon>Dikarya</taxon>
        <taxon>Basidiomycota</taxon>
        <taxon>Agaricomycotina</taxon>
        <taxon>Agaricomycetes</taxon>
        <taxon>Agaricomycetidae</taxon>
        <taxon>Agaricales</taxon>
        <taxon>Marasmiineae</taxon>
        <taxon>Omphalotaceae</taxon>
        <taxon>Collybiopsis</taxon>
        <taxon>Collybiopsis luxurians</taxon>
    </lineage>
</organism>
<dbReference type="PANTHER" id="PTHR12001">
    <property type="entry name" value="GERANYLGERANYL PYROPHOSPHATE SYNTHASE"/>
    <property type="match status" value="1"/>
</dbReference>
<dbReference type="Pfam" id="PF19086">
    <property type="entry name" value="Terpene_syn_C_2"/>
    <property type="match status" value="1"/>
</dbReference>
<gene>
    <name evidence="7" type="ORF">GYMLUDRAFT_205331</name>
</gene>
<proteinExistence type="predicted"/>
<evidence type="ECO:0000256" key="5">
    <source>
        <dbReference type="ARBA" id="ARBA00032448"/>
    </source>
</evidence>
<dbReference type="PROSITE" id="PS00444">
    <property type="entry name" value="POLYPRENYL_SYNTHASE_2"/>
    <property type="match status" value="1"/>
</dbReference>
<dbReference type="GO" id="GO:0046872">
    <property type="term" value="F:metal ion binding"/>
    <property type="evidence" value="ECO:0007669"/>
    <property type="project" value="UniProtKB-KW"/>
</dbReference>
<dbReference type="AlphaFoldDB" id="A0A0D0C082"/>
<keyword evidence="1" id="KW-0479">Metal-binding</keyword>
<dbReference type="PANTHER" id="PTHR12001:SF72">
    <property type="entry name" value="THIJ_PFPI FAMILY PROTEIN (AFU_ORTHOLOGUE AFUA_3G01210)-RELATED"/>
    <property type="match status" value="1"/>
</dbReference>
<keyword evidence="8" id="KW-1185">Reference proteome</keyword>
<dbReference type="InterPro" id="IPR000092">
    <property type="entry name" value="Polyprenyl_synt"/>
</dbReference>
<dbReference type="EMBL" id="KN834804">
    <property type="protein sequence ID" value="KIK55704.1"/>
    <property type="molecule type" value="Genomic_DNA"/>
</dbReference>
<dbReference type="InterPro" id="IPR008949">
    <property type="entry name" value="Isoprenoid_synthase_dom_sf"/>
</dbReference>
<dbReference type="SFLD" id="SFLDS00005">
    <property type="entry name" value="Isoprenoid_Synthase_Type_I"/>
    <property type="match status" value="1"/>
</dbReference>
<dbReference type="OrthoDB" id="6921389at2759"/>
<accession>A0A0D0C082</accession>
<protein>
    <recommendedName>
        <fullName evidence="6">(2E,6E)-farnesyl diphosphate synthase</fullName>
    </recommendedName>
    <alternativeName>
        <fullName evidence="5">Dimethylallyltranstransferase</fullName>
    </alternativeName>
    <alternativeName>
        <fullName evidence="4">Farnesyl diphosphate synthase</fullName>
    </alternativeName>
    <alternativeName>
        <fullName evidence="3">Geranyltranstransferase</fullName>
    </alternativeName>
</protein>
<evidence type="ECO:0000256" key="1">
    <source>
        <dbReference type="ARBA" id="ARBA00022723"/>
    </source>
</evidence>
<dbReference type="GO" id="GO:0004659">
    <property type="term" value="F:prenyltransferase activity"/>
    <property type="evidence" value="ECO:0007669"/>
    <property type="project" value="InterPro"/>
</dbReference>
<dbReference type="Pfam" id="PF00348">
    <property type="entry name" value="polyprenyl_synt"/>
    <property type="match status" value="1"/>
</dbReference>
<dbReference type="Gene3D" id="1.10.600.10">
    <property type="entry name" value="Farnesyl Diphosphate Synthase"/>
    <property type="match status" value="2"/>
</dbReference>
<evidence type="ECO:0000256" key="6">
    <source>
        <dbReference type="ARBA" id="ARBA00032873"/>
    </source>
</evidence>
<dbReference type="HOGENOM" id="CLU_014015_10_0_1"/>
<dbReference type="Proteomes" id="UP000053593">
    <property type="component" value="Unassembled WGS sequence"/>
</dbReference>
<evidence type="ECO:0000313" key="8">
    <source>
        <dbReference type="Proteomes" id="UP000053593"/>
    </source>
</evidence>
<dbReference type="GO" id="GO:0008299">
    <property type="term" value="P:isoprenoid biosynthetic process"/>
    <property type="evidence" value="ECO:0007669"/>
    <property type="project" value="InterPro"/>
</dbReference>
<dbReference type="SMR" id="A0A0D0C082"/>
<evidence type="ECO:0000313" key="7">
    <source>
        <dbReference type="EMBL" id="KIK55704.1"/>
    </source>
</evidence>
<evidence type="ECO:0000256" key="4">
    <source>
        <dbReference type="ARBA" id="ARBA00032424"/>
    </source>
</evidence>
<name>A0A0D0C082_9AGAR</name>
<keyword evidence="2" id="KW-0460">Magnesium</keyword>
<evidence type="ECO:0000256" key="3">
    <source>
        <dbReference type="ARBA" id="ARBA00032380"/>
    </source>
</evidence>
<sequence length="705" mass="79620">MEFQYSTVIDPSTYDTEGLCDGIDFRRNNFTWLEDRGAIRAQADWTKYVSPATGHRGVLGPQYSLLSSAIPECSPERLEVISYALEFGFLLDDVINATDQEQGTIESNDMMQAFLEGVQTGKITKNDAQTKREGKRKIQSQLLLEMFSIDRERAIAFVKAWAEFAEVGSGRQHHENFATLEEYLPYRIVDAGHALWYTFITFGMGLNIPQWEREKCDELTQSATAALVLQNDLFSWEQEYATAQSNHQSHVTNALRVLMREHNIGIQEAQQMCRKLIKQHVSDYIQIVENVKHNESLSADLRKYIEAMQYTISGNIAWSMNCPRYHPQASLNETQLEWMHSGVPDKLTFSLPSPPASPEVLGSLSPSWSVHSDSSRSSTPPLEEPITATKNLLMNLELPSPPPPSEIVEAPYQYIASLPSKGIRDKFIDAVNQWLKVPENIVEQIKALTNRLHQASLLLDDFEDSSPLRRGKPAAHTIFGAPQAINSAGYCIVKAIGELQALGASQIITSKLILTSSDKILSLFKGQALDLHWTYNGICPTPAEYIQMIDCKTGAQFDLVVDMMLAHSNASVKPDLKKLTTLLGRYFQIADDYKNLVSADYRKQKGFCEDLDEGKYSLPLIHLLQSHPENLQLRNILSTRRAEGKMMYEQKVLVLEYLREAESLEYTHSVLEGLHAKIGQQIDNIEESFGETSIELRVLWELLRV</sequence>
<dbReference type="PROSITE" id="PS00723">
    <property type="entry name" value="POLYPRENYL_SYNTHASE_1"/>
    <property type="match status" value="1"/>
</dbReference>
<dbReference type="InterPro" id="IPR033749">
    <property type="entry name" value="Polyprenyl_synt_CS"/>
</dbReference>